<dbReference type="InterPro" id="IPR018060">
    <property type="entry name" value="HTH_AraC"/>
</dbReference>
<dbReference type="PROSITE" id="PS01124">
    <property type="entry name" value="HTH_ARAC_FAMILY_2"/>
    <property type="match status" value="1"/>
</dbReference>
<sequence>MKKIPIRQIRAAFPDVQSAERFTIRRLQDLVGETDLIHDLHRHDFFFILALKNGEGIHEIDFTSYQVLNNSIFFLRPGQVHQLDLKAGCTGFLVEYNTEFYNPNTKLSIQRLRKASSKNYCKLEISRFEKIQATLNAMFLEYTDKEEGYKEVIKANLDIFFIEFVRQSPNPTGPPVAINQYTQERLEEFLELLEIHITTYKLASQYAGFMNLSLYQLNEITKTTLGKITSELINERIVLEAKRYLLATPDQIKEIADQLGYEDASYFIRFFKKHSGYTPEAFRQNFG</sequence>
<dbReference type="InterPro" id="IPR009057">
    <property type="entry name" value="Homeodomain-like_sf"/>
</dbReference>
<accession>A0A327NHZ6</accession>
<evidence type="ECO:0000256" key="2">
    <source>
        <dbReference type="ARBA" id="ARBA00023125"/>
    </source>
</evidence>
<dbReference type="AlphaFoldDB" id="A0A327NHZ6"/>
<dbReference type="InterPro" id="IPR003313">
    <property type="entry name" value="AraC-bd"/>
</dbReference>
<evidence type="ECO:0000259" key="4">
    <source>
        <dbReference type="PROSITE" id="PS01124"/>
    </source>
</evidence>
<evidence type="ECO:0000313" key="6">
    <source>
        <dbReference type="Proteomes" id="UP000249016"/>
    </source>
</evidence>
<dbReference type="RefSeq" id="WP_111340433.1">
    <property type="nucleotide sequence ID" value="NZ_QLII01000001.1"/>
</dbReference>
<dbReference type="Proteomes" id="UP000249016">
    <property type="component" value="Unassembled WGS sequence"/>
</dbReference>
<dbReference type="SUPFAM" id="SSF46689">
    <property type="entry name" value="Homeodomain-like"/>
    <property type="match status" value="1"/>
</dbReference>
<dbReference type="SMART" id="SM00342">
    <property type="entry name" value="HTH_ARAC"/>
    <property type="match status" value="1"/>
</dbReference>
<protein>
    <submittedName>
        <fullName evidence="5">AraC family transcriptional regulator</fullName>
    </submittedName>
</protein>
<dbReference type="InterPro" id="IPR020449">
    <property type="entry name" value="Tscrpt_reg_AraC-type_HTH"/>
</dbReference>
<dbReference type="PANTHER" id="PTHR43280">
    <property type="entry name" value="ARAC-FAMILY TRANSCRIPTIONAL REGULATOR"/>
    <property type="match status" value="1"/>
</dbReference>
<name>A0A327NHZ6_9BACT</name>
<dbReference type="PANTHER" id="PTHR43280:SF32">
    <property type="entry name" value="TRANSCRIPTIONAL REGULATORY PROTEIN"/>
    <property type="match status" value="1"/>
</dbReference>
<dbReference type="Pfam" id="PF02311">
    <property type="entry name" value="AraC_binding"/>
    <property type="match status" value="1"/>
</dbReference>
<gene>
    <name evidence="5" type="ORF">HMF3257_02340</name>
</gene>
<dbReference type="OrthoDB" id="9793451at2"/>
<dbReference type="InterPro" id="IPR037923">
    <property type="entry name" value="HTH-like"/>
</dbReference>
<keyword evidence="3" id="KW-0804">Transcription</keyword>
<keyword evidence="6" id="KW-1185">Reference proteome</keyword>
<evidence type="ECO:0000313" key="5">
    <source>
        <dbReference type="EMBL" id="RAI73554.1"/>
    </source>
</evidence>
<dbReference type="GO" id="GO:0003700">
    <property type="term" value="F:DNA-binding transcription factor activity"/>
    <property type="evidence" value="ECO:0007669"/>
    <property type="project" value="InterPro"/>
</dbReference>
<dbReference type="EMBL" id="QLII01000001">
    <property type="protein sequence ID" value="RAI73554.1"/>
    <property type="molecule type" value="Genomic_DNA"/>
</dbReference>
<proteinExistence type="predicted"/>
<organism evidence="5 6">
    <name type="scientific">Spirosoma telluris</name>
    <dbReference type="NCBI Taxonomy" id="2183553"/>
    <lineage>
        <taxon>Bacteria</taxon>
        <taxon>Pseudomonadati</taxon>
        <taxon>Bacteroidota</taxon>
        <taxon>Cytophagia</taxon>
        <taxon>Cytophagales</taxon>
        <taxon>Cytophagaceae</taxon>
        <taxon>Spirosoma</taxon>
    </lineage>
</organism>
<keyword evidence="1" id="KW-0805">Transcription regulation</keyword>
<dbReference type="GO" id="GO:0043565">
    <property type="term" value="F:sequence-specific DNA binding"/>
    <property type="evidence" value="ECO:0007669"/>
    <property type="project" value="InterPro"/>
</dbReference>
<evidence type="ECO:0000256" key="3">
    <source>
        <dbReference type="ARBA" id="ARBA00023163"/>
    </source>
</evidence>
<evidence type="ECO:0000256" key="1">
    <source>
        <dbReference type="ARBA" id="ARBA00023015"/>
    </source>
</evidence>
<dbReference type="PRINTS" id="PR00032">
    <property type="entry name" value="HTHARAC"/>
</dbReference>
<feature type="domain" description="HTH araC/xylS-type" evidence="4">
    <location>
        <begin position="187"/>
        <end position="285"/>
    </location>
</feature>
<reference evidence="5 6" key="1">
    <citation type="submission" date="2018-06" db="EMBL/GenBank/DDBJ databases">
        <title>Spirosoma sp. HMF3257 Genome sequencing and assembly.</title>
        <authorList>
            <person name="Kang H."/>
            <person name="Cha I."/>
            <person name="Kim H."/>
            <person name="Kang J."/>
            <person name="Joh K."/>
        </authorList>
    </citation>
    <scope>NUCLEOTIDE SEQUENCE [LARGE SCALE GENOMIC DNA]</scope>
    <source>
        <strain evidence="5 6">HMF3257</strain>
    </source>
</reference>
<dbReference type="Pfam" id="PF12833">
    <property type="entry name" value="HTH_18"/>
    <property type="match status" value="1"/>
</dbReference>
<keyword evidence="2" id="KW-0238">DNA-binding</keyword>
<comment type="caution">
    <text evidence="5">The sequence shown here is derived from an EMBL/GenBank/DDBJ whole genome shotgun (WGS) entry which is preliminary data.</text>
</comment>
<dbReference type="SUPFAM" id="SSF51215">
    <property type="entry name" value="Regulatory protein AraC"/>
    <property type="match status" value="1"/>
</dbReference>
<dbReference type="Gene3D" id="1.10.10.60">
    <property type="entry name" value="Homeodomain-like"/>
    <property type="match status" value="1"/>
</dbReference>